<comment type="caution">
    <text evidence="1">The sequence shown here is derived from an EMBL/GenBank/DDBJ whole genome shotgun (WGS) entry which is preliminary data.</text>
</comment>
<dbReference type="EMBL" id="MCGI01000001">
    <property type="protein sequence ID" value="ODM12694.1"/>
    <property type="molecule type" value="Genomic_DNA"/>
</dbReference>
<organism evidence="1 2">
    <name type="scientific">Eisenbergiella tayi</name>
    <dbReference type="NCBI Taxonomy" id="1432052"/>
    <lineage>
        <taxon>Bacteria</taxon>
        <taxon>Bacillati</taxon>
        <taxon>Bacillota</taxon>
        <taxon>Clostridia</taxon>
        <taxon>Lachnospirales</taxon>
        <taxon>Lachnospiraceae</taxon>
        <taxon>Eisenbergiella</taxon>
    </lineage>
</organism>
<sequence length="62" mass="7068">MQKKDGIETNCMKNEETDCEPISVESNDDYGDDMILILNNYRNPFGCNKNDASLMIQWDCSG</sequence>
<evidence type="ECO:0000313" key="2">
    <source>
        <dbReference type="Proteomes" id="UP000095003"/>
    </source>
</evidence>
<gene>
    <name evidence="1" type="ORF">BEH84_00409</name>
</gene>
<dbReference type="GeneID" id="93298994"/>
<evidence type="ECO:0000313" key="1">
    <source>
        <dbReference type="EMBL" id="ODM12694.1"/>
    </source>
</evidence>
<protein>
    <submittedName>
        <fullName evidence="1">Uncharacterized protein</fullName>
    </submittedName>
</protein>
<reference evidence="1 2" key="1">
    <citation type="submission" date="2016-07" db="EMBL/GenBank/DDBJ databases">
        <title>Characterization of isolates of Eisenbergiella tayi derived from blood cultures, using whole genome sequencing.</title>
        <authorList>
            <person name="Burdz T."/>
            <person name="Wiebe D."/>
            <person name="Huynh C."/>
            <person name="Bernard K."/>
        </authorList>
    </citation>
    <scope>NUCLEOTIDE SEQUENCE [LARGE SCALE GENOMIC DNA]</scope>
    <source>
        <strain evidence="1 2">NML 120489</strain>
    </source>
</reference>
<dbReference type="Proteomes" id="UP000095003">
    <property type="component" value="Unassembled WGS sequence"/>
</dbReference>
<proteinExistence type="predicted"/>
<accession>A0A1E3AVN5</accession>
<name>A0A1E3AVN5_9FIRM</name>
<dbReference type="AlphaFoldDB" id="A0A1E3AVN5"/>
<dbReference type="RefSeq" id="WP_009255896.1">
    <property type="nucleotide sequence ID" value="NZ_CABMHK010000162.1"/>
</dbReference>